<dbReference type="InterPro" id="IPR014036">
    <property type="entry name" value="DeoR-like_C"/>
</dbReference>
<dbReference type="SUPFAM" id="SSF46785">
    <property type="entry name" value="Winged helix' DNA-binding domain"/>
    <property type="match status" value="1"/>
</dbReference>
<dbReference type="PANTHER" id="PTHR30363">
    <property type="entry name" value="HTH-TYPE TRANSCRIPTIONAL REGULATOR SRLR-RELATED"/>
    <property type="match status" value="1"/>
</dbReference>
<sequence>MSKHEQKILNTVNLRGTVTVTELAQILDVTDQTVRRIVIPLVERGDIKKVHGALVSTQNVMDPPFLARMNKNRAAKVAIANCIADLVADGSSLAIDTGSTSGFVSQALRRKQNLTIVTNSAFIASTLSMIEGNRVFMAGTQLRTHDGAAFDRAAFDVIASSSVDYAILSASQVHPTLGFMAYDQCEVDIARAMIDIAGRTIMAVDRSKFISDGDKPSLRLPKLEPDDLIICDQKPGSAFSDLTSDHQLVIAKPASPRSA</sequence>
<dbReference type="InterPro" id="IPR050313">
    <property type="entry name" value="Carb_Metab_HTH_regulators"/>
</dbReference>
<accession>A0A9Y2P784</accession>
<dbReference type="GO" id="GO:0003677">
    <property type="term" value="F:DNA binding"/>
    <property type="evidence" value="ECO:0007669"/>
    <property type="project" value="UniProtKB-KW"/>
</dbReference>
<keyword evidence="3" id="KW-0804">Transcription</keyword>
<feature type="domain" description="HTH deoR-type" evidence="4">
    <location>
        <begin position="1"/>
        <end position="56"/>
    </location>
</feature>
<dbReference type="Gene3D" id="1.10.10.10">
    <property type="entry name" value="Winged helix-like DNA-binding domain superfamily/Winged helix DNA-binding domain"/>
    <property type="match status" value="1"/>
</dbReference>
<evidence type="ECO:0000256" key="1">
    <source>
        <dbReference type="ARBA" id="ARBA00022491"/>
    </source>
</evidence>
<name>A0A9Y2P784_9RHOB</name>
<keyword evidence="6" id="KW-1185">Reference proteome</keyword>
<evidence type="ECO:0000256" key="2">
    <source>
        <dbReference type="ARBA" id="ARBA00023015"/>
    </source>
</evidence>
<proteinExistence type="predicted"/>
<dbReference type="InterPro" id="IPR037171">
    <property type="entry name" value="NagB/RpiA_transferase-like"/>
</dbReference>
<dbReference type="GO" id="GO:0003700">
    <property type="term" value="F:DNA-binding transcription factor activity"/>
    <property type="evidence" value="ECO:0007669"/>
    <property type="project" value="InterPro"/>
</dbReference>
<gene>
    <name evidence="5" type="ORF">QPJ95_02180</name>
</gene>
<keyword evidence="5" id="KW-0238">DNA-binding</keyword>
<keyword evidence="2" id="KW-0805">Transcription regulation</keyword>
<reference evidence="5 6" key="1">
    <citation type="submission" date="2023-06" db="EMBL/GenBank/DDBJ databases">
        <title>Parasedimentitalea psychrophila sp. nov., a psychrophilic bacterium isolated from deep-sea sediment.</title>
        <authorList>
            <person name="Li A."/>
        </authorList>
    </citation>
    <scope>NUCLEOTIDE SEQUENCE [LARGE SCALE GENOMIC DNA]</scope>
    <source>
        <strain evidence="5 6">QS115</strain>
    </source>
</reference>
<dbReference type="InterPro" id="IPR036390">
    <property type="entry name" value="WH_DNA-bd_sf"/>
</dbReference>
<dbReference type="Pfam" id="PF00455">
    <property type="entry name" value="DeoRC"/>
    <property type="match status" value="1"/>
</dbReference>
<dbReference type="Gene3D" id="3.40.50.1360">
    <property type="match status" value="1"/>
</dbReference>
<dbReference type="PROSITE" id="PS51000">
    <property type="entry name" value="HTH_DEOR_2"/>
    <property type="match status" value="1"/>
</dbReference>
<evidence type="ECO:0000313" key="5">
    <source>
        <dbReference type="EMBL" id="WIY25773.1"/>
    </source>
</evidence>
<evidence type="ECO:0000259" key="4">
    <source>
        <dbReference type="PROSITE" id="PS51000"/>
    </source>
</evidence>
<dbReference type="SMART" id="SM01134">
    <property type="entry name" value="DeoRC"/>
    <property type="match status" value="1"/>
</dbReference>
<dbReference type="InterPro" id="IPR036388">
    <property type="entry name" value="WH-like_DNA-bd_sf"/>
</dbReference>
<evidence type="ECO:0000256" key="3">
    <source>
        <dbReference type="ARBA" id="ARBA00023163"/>
    </source>
</evidence>
<protein>
    <submittedName>
        <fullName evidence="5">DeoR/GlpR family DNA-binding transcription regulator</fullName>
    </submittedName>
</protein>
<dbReference type="Pfam" id="PF08220">
    <property type="entry name" value="HTH_DeoR"/>
    <property type="match status" value="1"/>
</dbReference>
<organism evidence="5 6">
    <name type="scientific">Parasedimentitalea psychrophila</name>
    <dbReference type="NCBI Taxonomy" id="2997337"/>
    <lineage>
        <taxon>Bacteria</taxon>
        <taxon>Pseudomonadati</taxon>
        <taxon>Pseudomonadota</taxon>
        <taxon>Alphaproteobacteria</taxon>
        <taxon>Rhodobacterales</taxon>
        <taxon>Paracoccaceae</taxon>
        <taxon>Parasedimentitalea</taxon>
    </lineage>
</organism>
<dbReference type="AlphaFoldDB" id="A0A9Y2P784"/>
<dbReference type="Proteomes" id="UP001238334">
    <property type="component" value="Chromosome"/>
</dbReference>
<keyword evidence="1" id="KW-0678">Repressor</keyword>
<dbReference type="RefSeq" id="WP_270920672.1">
    <property type="nucleotide sequence ID" value="NZ_CP127247.1"/>
</dbReference>
<dbReference type="SUPFAM" id="SSF100950">
    <property type="entry name" value="NagB/RpiA/CoA transferase-like"/>
    <property type="match status" value="1"/>
</dbReference>
<dbReference type="EMBL" id="CP127247">
    <property type="protein sequence ID" value="WIY25773.1"/>
    <property type="molecule type" value="Genomic_DNA"/>
</dbReference>
<dbReference type="InterPro" id="IPR001034">
    <property type="entry name" value="DeoR_HTH"/>
</dbReference>
<evidence type="ECO:0000313" key="6">
    <source>
        <dbReference type="Proteomes" id="UP001238334"/>
    </source>
</evidence>
<dbReference type="PANTHER" id="PTHR30363:SF4">
    <property type="entry name" value="GLYCEROL-3-PHOSPHATE REGULON REPRESSOR"/>
    <property type="match status" value="1"/>
</dbReference>
<dbReference type="KEGG" id="ppso:QPJ95_02180"/>
<dbReference type="SMART" id="SM00420">
    <property type="entry name" value="HTH_DEOR"/>
    <property type="match status" value="1"/>
</dbReference>